<keyword evidence="1" id="KW-1185">Reference proteome</keyword>
<name>A0A914R2Q3_PAREQ</name>
<protein>
    <submittedName>
        <fullName evidence="2">Chromo domain-containing protein</fullName>
    </submittedName>
</protein>
<dbReference type="AlphaFoldDB" id="A0A914R2Q3"/>
<accession>A0A914R2Q3</accession>
<proteinExistence type="predicted"/>
<dbReference type="WBParaSite" id="PEQ_0000073101-mRNA-1">
    <property type="protein sequence ID" value="PEQ_0000073101-mRNA-1"/>
    <property type="gene ID" value="PEQ_0000073101"/>
</dbReference>
<evidence type="ECO:0000313" key="1">
    <source>
        <dbReference type="Proteomes" id="UP000887564"/>
    </source>
</evidence>
<reference evidence="2" key="1">
    <citation type="submission" date="2022-11" db="UniProtKB">
        <authorList>
            <consortium name="WormBaseParasite"/>
        </authorList>
    </citation>
    <scope>IDENTIFICATION</scope>
</reference>
<organism evidence="1 2">
    <name type="scientific">Parascaris equorum</name>
    <name type="common">Equine roundworm</name>
    <dbReference type="NCBI Taxonomy" id="6256"/>
    <lineage>
        <taxon>Eukaryota</taxon>
        <taxon>Metazoa</taxon>
        <taxon>Ecdysozoa</taxon>
        <taxon>Nematoda</taxon>
        <taxon>Chromadorea</taxon>
        <taxon>Rhabditida</taxon>
        <taxon>Spirurina</taxon>
        <taxon>Ascaridomorpha</taxon>
        <taxon>Ascaridoidea</taxon>
        <taxon>Ascarididae</taxon>
        <taxon>Parascaris</taxon>
    </lineage>
</organism>
<evidence type="ECO:0000313" key="2">
    <source>
        <dbReference type="WBParaSite" id="PEQ_0000073101-mRNA-1"/>
    </source>
</evidence>
<dbReference type="Proteomes" id="UP000887564">
    <property type="component" value="Unplaced"/>
</dbReference>
<sequence length="98" mass="11324">MILCELGCHRRRTYSKKVARSVKKPLEDGARFWSESSPHAGEEAGLEDNIEGIVFVDMIEHNAIPIRYIIQWKQRVYVRGAFEESGWITASVSYCHLR</sequence>